<accession>A0A0E9QEE4</accession>
<reference evidence="1" key="1">
    <citation type="submission" date="2014-11" db="EMBL/GenBank/DDBJ databases">
        <authorList>
            <person name="Amaro Gonzalez C."/>
        </authorList>
    </citation>
    <scope>NUCLEOTIDE SEQUENCE</scope>
</reference>
<protein>
    <submittedName>
        <fullName evidence="1">Uncharacterized protein</fullName>
    </submittedName>
</protein>
<dbReference type="AlphaFoldDB" id="A0A0E9QEE4"/>
<name>A0A0E9QEE4_ANGAN</name>
<organism evidence="1">
    <name type="scientific">Anguilla anguilla</name>
    <name type="common">European freshwater eel</name>
    <name type="synonym">Muraena anguilla</name>
    <dbReference type="NCBI Taxonomy" id="7936"/>
    <lineage>
        <taxon>Eukaryota</taxon>
        <taxon>Metazoa</taxon>
        <taxon>Chordata</taxon>
        <taxon>Craniata</taxon>
        <taxon>Vertebrata</taxon>
        <taxon>Euteleostomi</taxon>
        <taxon>Actinopterygii</taxon>
        <taxon>Neopterygii</taxon>
        <taxon>Teleostei</taxon>
        <taxon>Anguilliformes</taxon>
        <taxon>Anguillidae</taxon>
        <taxon>Anguilla</taxon>
    </lineage>
</organism>
<evidence type="ECO:0000313" key="1">
    <source>
        <dbReference type="EMBL" id="JAH14478.1"/>
    </source>
</evidence>
<dbReference type="EMBL" id="GBXM01094099">
    <property type="protein sequence ID" value="JAH14478.1"/>
    <property type="molecule type" value="Transcribed_RNA"/>
</dbReference>
<proteinExistence type="predicted"/>
<reference evidence="1" key="2">
    <citation type="journal article" date="2015" name="Fish Shellfish Immunol.">
        <title>Early steps in the European eel (Anguilla anguilla)-Vibrio vulnificus interaction in the gills: Role of the RtxA13 toxin.</title>
        <authorList>
            <person name="Callol A."/>
            <person name="Pajuelo D."/>
            <person name="Ebbesson L."/>
            <person name="Teles M."/>
            <person name="MacKenzie S."/>
            <person name="Amaro C."/>
        </authorList>
    </citation>
    <scope>NUCLEOTIDE SEQUENCE</scope>
</reference>
<sequence length="39" mass="4693">MSLKFYLKRLKKKVLWREKGGKCKKYISIEKYIKGLSSL</sequence>